<dbReference type="InterPro" id="IPR001650">
    <property type="entry name" value="Helicase_C-like"/>
</dbReference>
<keyword evidence="1 6" id="KW-0547">Nucleotide-binding</keyword>
<feature type="compositionally biased region" description="Basic and acidic residues" evidence="8">
    <location>
        <begin position="87"/>
        <end position="120"/>
    </location>
</feature>
<dbReference type="InterPro" id="IPR000629">
    <property type="entry name" value="RNA-helicase_DEAD-box_CS"/>
</dbReference>
<evidence type="ECO:0000256" key="8">
    <source>
        <dbReference type="SAM" id="MobiDB-lite"/>
    </source>
</evidence>
<feature type="compositionally biased region" description="Acidic residues" evidence="8">
    <location>
        <begin position="121"/>
        <end position="130"/>
    </location>
</feature>
<keyword evidence="3 6" id="KW-0347">Helicase</keyword>
<keyword evidence="12" id="KW-1185">Reference proteome</keyword>
<dbReference type="Pfam" id="PF00271">
    <property type="entry name" value="Helicase_C"/>
    <property type="match status" value="1"/>
</dbReference>
<keyword evidence="5 7" id="KW-0694">RNA-binding</keyword>
<sequence>MFGVRYDPDNEFNVSASSLERPNLKKRKRDALKNANVDEQVSSTSSEQSNSSSESSSEEEDEEDESEKDEHEEDLQRTTNNDDMEIDGAREASVHEYETKHQSVFDKFKQSAARDTKQDSTEDVEEEIETQDLAPLPQPQLPRDRRLQSTSHYLKNLDWLTKPEYISTTETKPFSAYALSPSMVKNLETLAFDNAFAVQVGVLNKMIPELGANKIQPDAFGDVLVNASTGSGKTLAYSIPVIESLRDRVVPRVRAIVLVPTKPLINQVRTTMLQLSQGTSLQITSLKSDISIQEESEKLKSSVPDVIISTPGRLVEHLGLSSVSLSSLRFLVVDEADRLLNQSFQNWSSILINKIKQEQQYDIANNWSLKIQKLVFSATLTTDAGKLSALDFYKPRLLIVNDSQHLVNELFSVPATLTEHNLKFGVAKSSIKPLILAKFLISQHKTSDVLIFTKSNESSIRLSSLLQLLFDVFDPSVQVAFMNSTNNRTSIRTRILKDFATRKINILVATDLIARGLDLTSIHDVINYDLPNSSREYVHRVGRTARANQPGDAYNLIFGKGELKWFNTFSKDVSRNDKEVEDVELDLKSLISADDEENVYSAALSKLQALAQK</sequence>
<feature type="domain" description="Helicase ATP-binding" evidence="9">
    <location>
        <begin position="214"/>
        <end position="398"/>
    </location>
</feature>
<dbReference type="InterPro" id="IPR027417">
    <property type="entry name" value="P-loop_NTPase"/>
</dbReference>
<organism evidence="11 12">
    <name type="scientific">Lodderomyces beijingensis</name>
    <dbReference type="NCBI Taxonomy" id="1775926"/>
    <lineage>
        <taxon>Eukaryota</taxon>
        <taxon>Fungi</taxon>
        <taxon>Dikarya</taxon>
        <taxon>Ascomycota</taxon>
        <taxon>Saccharomycotina</taxon>
        <taxon>Pichiomycetes</taxon>
        <taxon>Debaryomycetaceae</taxon>
        <taxon>Candida/Lodderomyces clade</taxon>
        <taxon>Lodderomyces</taxon>
    </lineage>
</organism>
<dbReference type="EC" id="3.6.4.13" evidence="7"/>
<dbReference type="PROSITE" id="PS51192">
    <property type="entry name" value="HELICASE_ATP_BIND_1"/>
    <property type="match status" value="1"/>
</dbReference>
<evidence type="ECO:0000256" key="6">
    <source>
        <dbReference type="RuleBase" id="RU000492"/>
    </source>
</evidence>
<dbReference type="InterPro" id="IPR011545">
    <property type="entry name" value="DEAD/DEAH_box_helicase_dom"/>
</dbReference>
<dbReference type="CDD" id="cd18787">
    <property type="entry name" value="SF2_C_DEAD"/>
    <property type="match status" value="1"/>
</dbReference>
<evidence type="ECO:0000259" key="9">
    <source>
        <dbReference type="PROSITE" id="PS51192"/>
    </source>
</evidence>
<evidence type="ECO:0000256" key="7">
    <source>
        <dbReference type="RuleBase" id="RU365068"/>
    </source>
</evidence>
<dbReference type="Pfam" id="PF00270">
    <property type="entry name" value="DEAD"/>
    <property type="match status" value="1"/>
</dbReference>
<dbReference type="PANTHER" id="PTHR24031">
    <property type="entry name" value="RNA HELICASE"/>
    <property type="match status" value="1"/>
</dbReference>
<evidence type="ECO:0000313" key="11">
    <source>
        <dbReference type="EMBL" id="CAK9437480.1"/>
    </source>
</evidence>
<evidence type="ECO:0000259" key="10">
    <source>
        <dbReference type="PROSITE" id="PS51194"/>
    </source>
</evidence>
<dbReference type="PROSITE" id="PS51194">
    <property type="entry name" value="HELICASE_CTER"/>
    <property type="match status" value="1"/>
</dbReference>
<keyword evidence="4 6" id="KW-0067">ATP-binding</keyword>
<comment type="catalytic activity">
    <reaction evidence="7">
        <text>ATP + H2O = ADP + phosphate + H(+)</text>
        <dbReference type="Rhea" id="RHEA:13065"/>
        <dbReference type="ChEBI" id="CHEBI:15377"/>
        <dbReference type="ChEBI" id="CHEBI:15378"/>
        <dbReference type="ChEBI" id="CHEBI:30616"/>
        <dbReference type="ChEBI" id="CHEBI:43474"/>
        <dbReference type="ChEBI" id="CHEBI:456216"/>
        <dbReference type="EC" id="3.6.4.13"/>
    </reaction>
</comment>
<evidence type="ECO:0000256" key="2">
    <source>
        <dbReference type="ARBA" id="ARBA00022801"/>
    </source>
</evidence>
<evidence type="ECO:0000256" key="4">
    <source>
        <dbReference type="ARBA" id="ARBA00022840"/>
    </source>
</evidence>
<comment type="domain">
    <text evidence="7">The Q motif is unique to and characteristic of the DEAD box family of RNA helicases and controls ATP binding and hydrolysis.</text>
</comment>
<dbReference type="SMART" id="SM00490">
    <property type="entry name" value="HELICc"/>
    <property type="match status" value="1"/>
</dbReference>
<protein>
    <recommendedName>
        <fullName evidence="7">ATP-dependent RNA helicase</fullName>
        <ecNumber evidence="7">3.6.4.13</ecNumber>
    </recommendedName>
</protein>
<dbReference type="PROSITE" id="PS00039">
    <property type="entry name" value="DEAD_ATP_HELICASE"/>
    <property type="match status" value="1"/>
</dbReference>
<feature type="domain" description="Helicase C-terminal" evidence="10">
    <location>
        <begin position="435"/>
        <end position="591"/>
    </location>
</feature>
<dbReference type="SMART" id="SM00487">
    <property type="entry name" value="DEXDc"/>
    <property type="match status" value="1"/>
</dbReference>
<evidence type="ECO:0000256" key="5">
    <source>
        <dbReference type="ARBA" id="ARBA00022884"/>
    </source>
</evidence>
<evidence type="ECO:0000256" key="3">
    <source>
        <dbReference type="ARBA" id="ARBA00022806"/>
    </source>
</evidence>
<evidence type="ECO:0000256" key="1">
    <source>
        <dbReference type="ARBA" id="ARBA00022741"/>
    </source>
</evidence>
<reference evidence="11 12" key="1">
    <citation type="submission" date="2024-03" db="EMBL/GenBank/DDBJ databases">
        <authorList>
            <person name="Brejova B."/>
        </authorList>
    </citation>
    <scope>NUCLEOTIDE SEQUENCE [LARGE SCALE GENOMIC DNA]</scope>
    <source>
        <strain evidence="11 12">CBS 14171</strain>
    </source>
</reference>
<feature type="compositionally biased region" description="Low complexity" evidence="8">
    <location>
        <begin position="42"/>
        <end position="55"/>
    </location>
</feature>
<comment type="similarity">
    <text evidence="6">Belongs to the DEAD box helicase family.</text>
</comment>
<keyword evidence="2 6" id="KW-0378">Hydrolase</keyword>
<dbReference type="RefSeq" id="XP_066828796.1">
    <property type="nucleotide sequence ID" value="XM_066971792.1"/>
</dbReference>
<dbReference type="Proteomes" id="UP001497383">
    <property type="component" value="Chromosome 2"/>
</dbReference>
<accession>A0ABP0ZHK1</accession>
<feature type="compositionally biased region" description="Acidic residues" evidence="8">
    <location>
        <begin position="56"/>
        <end position="73"/>
    </location>
</feature>
<name>A0ABP0ZHK1_9ASCO</name>
<gene>
    <name evidence="11" type="ORF">LODBEIA_P18580</name>
</gene>
<dbReference type="SUPFAM" id="SSF52540">
    <property type="entry name" value="P-loop containing nucleoside triphosphate hydrolases"/>
    <property type="match status" value="1"/>
</dbReference>
<evidence type="ECO:0000313" key="12">
    <source>
        <dbReference type="Proteomes" id="UP001497383"/>
    </source>
</evidence>
<dbReference type="GeneID" id="92207054"/>
<feature type="region of interest" description="Disordered" evidence="8">
    <location>
        <begin position="1"/>
        <end position="145"/>
    </location>
</feature>
<dbReference type="EMBL" id="OZ022406">
    <property type="protein sequence ID" value="CAK9437480.1"/>
    <property type="molecule type" value="Genomic_DNA"/>
</dbReference>
<proteinExistence type="inferred from homology"/>
<dbReference type="Gene3D" id="3.40.50.300">
    <property type="entry name" value="P-loop containing nucleotide triphosphate hydrolases"/>
    <property type="match status" value="2"/>
</dbReference>
<dbReference type="InterPro" id="IPR014001">
    <property type="entry name" value="Helicase_ATP-bd"/>
</dbReference>
<comment type="function">
    <text evidence="7">RNA helicase.</text>
</comment>